<evidence type="ECO:0000256" key="2">
    <source>
        <dbReference type="ARBA" id="ARBA00007267"/>
    </source>
</evidence>
<name>A0A6V7TIU7_MELEN</name>
<evidence type="ECO:0000256" key="3">
    <source>
        <dbReference type="ARBA" id="ARBA00023242"/>
    </source>
</evidence>
<dbReference type="Pfam" id="PF03638">
    <property type="entry name" value="TCR"/>
    <property type="match status" value="2"/>
</dbReference>
<comment type="similarity">
    <text evidence="2">Belongs to the lin-54 family.</text>
</comment>
<dbReference type="EMBL" id="CAJEWN010000002">
    <property type="protein sequence ID" value="CAD2123973.1"/>
    <property type="molecule type" value="Genomic_DNA"/>
</dbReference>
<dbReference type="InterPro" id="IPR028307">
    <property type="entry name" value="Lin-54_fam"/>
</dbReference>
<comment type="caution">
    <text evidence="6">The sequence shown here is derived from an EMBL/GenBank/DDBJ whole genome shotgun (WGS) entry which is preliminary data.</text>
</comment>
<dbReference type="OrthoDB" id="6283463at2759"/>
<dbReference type="InterPro" id="IPR005172">
    <property type="entry name" value="CRC"/>
</dbReference>
<dbReference type="GO" id="GO:0006355">
    <property type="term" value="P:regulation of DNA-templated transcription"/>
    <property type="evidence" value="ECO:0007669"/>
    <property type="project" value="TreeGrafter"/>
</dbReference>
<evidence type="ECO:0000256" key="1">
    <source>
        <dbReference type="ARBA" id="ARBA00004123"/>
    </source>
</evidence>
<dbReference type="SMART" id="SM01114">
    <property type="entry name" value="CXC"/>
    <property type="match status" value="2"/>
</dbReference>
<feature type="compositionally biased region" description="Polar residues" evidence="4">
    <location>
        <begin position="46"/>
        <end position="64"/>
    </location>
</feature>
<evidence type="ECO:0000313" key="6">
    <source>
        <dbReference type="EMBL" id="CAD2123973.1"/>
    </source>
</evidence>
<keyword evidence="3" id="KW-0539">Nucleus</keyword>
<dbReference type="PROSITE" id="PS51634">
    <property type="entry name" value="CRC"/>
    <property type="match status" value="1"/>
</dbReference>
<dbReference type="Proteomes" id="UP000580250">
    <property type="component" value="Unassembled WGS sequence"/>
</dbReference>
<dbReference type="AlphaFoldDB" id="A0A6V7TIU7"/>
<proteinExistence type="inferred from homology"/>
<protein>
    <recommendedName>
        <fullName evidence="5">CRC domain-containing protein</fullName>
    </recommendedName>
</protein>
<sequence length="398" mass="44617">MDHYDATFPEQVVEYEEILEEQNVIEDGQYYEEDVIIESTSDHPESSSNVYYGQNEQKSSTPFRPLNSISTGRVQPIGNIQNIKTKIGTSLVYTPPSIANIKREPTSFSANFASIFPAKSPKPAKIRKVASKRKPCNCTKSMCLKLYCDCFASGEFCLDCNCRDCHNNLEHESERSRAIKSSLERNPSAFKPKIGVAAKAIGKAIDMERLHQKGCHCKKSNCLKNYCECYEAKVPCTERCKCIACKNTEHDRHNKFRDKFSTTAGGLAQLAAAAAADTRTHSESPTSEMDGSDVLVDGEEIGGRASNYFDPKTQPWFYMTEDVIEATTMCLVSQAQELENNLCEEELEKSVLKEFGRCLEQIIESATSCLPFQIQQQSSLLIPKHKIETNDLEGKNNF</sequence>
<dbReference type="PANTHER" id="PTHR12446:SF34">
    <property type="entry name" value="PROTEIN LIN-54 HOMOLOG"/>
    <property type="match status" value="1"/>
</dbReference>
<reference evidence="6 7" key="1">
    <citation type="submission" date="2020-08" db="EMBL/GenBank/DDBJ databases">
        <authorList>
            <person name="Koutsovoulos G."/>
            <person name="Danchin GJ E."/>
        </authorList>
    </citation>
    <scope>NUCLEOTIDE SEQUENCE [LARGE SCALE GENOMIC DNA]</scope>
</reference>
<evidence type="ECO:0000259" key="5">
    <source>
        <dbReference type="PROSITE" id="PS51634"/>
    </source>
</evidence>
<dbReference type="InterPro" id="IPR033467">
    <property type="entry name" value="Tesmin/TSO1-like_CXC"/>
</dbReference>
<organism evidence="6 7">
    <name type="scientific">Meloidogyne enterolobii</name>
    <name type="common">Root-knot nematode worm</name>
    <name type="synonym">Meloidogyne mayaguensis</name>
    <dbReference type="NCBI Taxonomy" id="390850"/>
    <lineage>
        <taxon>Eukaryota</taxon>
        <taxon>Metazoa</taxon>
        <taxon>Ecdysozoa</taxon>
        <taxon>Nematoda</taxon>
        <taxon>Chromadorea</taxon>
        <taxon>Rhabditida</taxon>
        <taxon>Tylenchina</taxon>
        <taxon>Tylenchomorpha</taxon>
        <taxon>Tylenchoidea</taxon>
        <taxon>Meloidogynidae</taxon>
        <taxon>Meloidogyninae</taxon>
        <taxon>Meloidogyne</taxon>
    </lineage>
</organism>
<accession>A0A6V7TIU7</accession>
<feature type="region of interest" description="Disordered" evidence="4">
    <location>
        <begin position="41"/>
        <end position="64"/>
    </location>
</feature>
<evidence type="ECO:0000313" key="7">
    <source>
        <dbReference type="Proteomes" id="UP000580250"/>
    </source>
</evidence>
<gene>
    <name evidence="6" type="ORF">MENT_LOCUS670</name>
</gene>
<dbReference type="PANTHER" id="PTHR12446">
    <property type="entry name" value="TESMIN/TSO1-RELATED"/>
    <property type="match status" value="1"/>
</dbReference>
<feature type="domain" description="CRC" evidence="5">
    <location>
        <begin position="132"/>
        <end position="250"/>
    </location>
</feature>
<comment type="subcellular location">
    <subcellularLocation>
        <location evidence="1">Nucleus</location>
    </subcellularLocation>
</comment>
<dbReference type="GO" id="GO:0005634">
    <property type="term" value="C:nucleus"/>
    <property type="evidence" value="ECO:0007669"/>
    <property type="project" value="UniProtKB-SubCell"/>
</dbReference>
<evidence type="ECO:0000256" key="4">
    <source>
        <dbReference type="SAM" id="MobiDB-lite"/>
    </source>
</evidence>